<evidence type="ECO:0000256" key="1">
    <source>
        <dbReference type="ARBA" id="ARBA00011900"/>
    </source>
</evidence>
<organism evidence="6 7">
    <name type="scientific">Xylella fastidiosa subsp. multiplex</name>
    <dbReference type="NCBI Taxonomy" id="644357"/>
    <lineage>
        <taxon>Bacteria</taxon>
        <taxon>Pseudomonadati</taxon>
        <taxon>Pseudomonadota</taxon>
        <taxon>Gammaproteobacteria</taxon>
        <taxon>Lysobacterales</taxon>
        <taxon>Lysobacteraceae</taxon>
        <taxon>Xylella</taxon>
    </lineage>
</organism>
<comment type="caution">
    <text evidence="6">The sequence shown here is derived from an EMBL/GenBank/DDBJ whole genome shotgun (WGS) entry which is preliminary data.</text>
</comment>
<proteinExistence type="predicted"/>
<dbReference type="Gene3D" id="3.40.50.150">
    <property type="entry name" value="Vaccinia Virus protein VP39"/>
    <property type="match status" value="1"/>
</dbReference>
<evidence type="ECO:0000256" key="2">
    <source>
        <dbReference type="ARBA" id="ARBA00022603"/>
    </source>
</evidence>
<evidence type="ECO:0000313" key="6">
    <source>
        <dbReference type="EMBL" id="MRU24652.1"/>
    </source>
</evidence>
<keyword evidence="3" id="KW-0808">Transferase</keyword>
<reference evidence="6" key="2">
    <citation type="journal article" date="2020" name="Appl. Environ. Microbiol.">
        <title>Multiple intercontinental introductions associated with the emergence of a plant pathogen in Europe.</title>
        <authorList>
            <person name="Landa B.B."/>
            <person name="Castillo A.I."/>
            <person name="Giampetruzzi A."/>
            <person name="Kahn A."/>
            <person name="Roman-Ecija M."/>
            <person name="Velasco-Amo M.P."/>
            <person name="Navas-Cortes J.A."/>
            <person name="Marco-Noales E."/>
            <person name="Barbe S."/>
            <person name="Moralejo E."/>
            <person name="Coletta-Filho H.D."/>
            <person name="Saldarelli P."/>
            <person name="Saponari M."/>
            <person name="Almeida R.P.P."/>
        </authorList>
    </citation>
    <scope>NUCLEOTIDE SEQUENCE</scope>
    <source>
        <strain evidence="6">XYL1981</strain>
    </source>
</reference>
<dbReference type="GO" id="GO:0009007">
    <property type="term" value="F:site-specific DNA-methyltransferase (adenine-specific) activity"/>
    <property type="evidence" value="ECO:0007669"/>
    <property type="project" value="UniProtKB-EC"/>
</dbReference>
<dbReference type="GO" id="GO:0009307">
    <property type="term" value="P:DNA restriction-modification system"/>
    <property type="evidence" value="ECO:0007669"/>
    <property type="project" value="InterPro"/>
</dbReference>
<dbReference type="InterPro" id="IPR029063">
    <property type="entry name" value="SAM-dependent_MTases_sf"/>
</dbReference>
<evidence type="ECO:0000256" key="5">
    <source>
        <dbReference type="ARBA" id="ARBA00047942"/>
    </source>
</evidence>
<dbReference type="EMBL" id="VDCJ01000352">
    <property type="protein sequence ID" value="MRU24652.1"/>
    <property type="molecule type" value="Genomic_DNA"/>
</dbReference>
<dbReference type="Pfam" id="PF02086">
    <property type="entry name" value="MethyltransfD12"/>
    <property type="match status" value="1"/>
</dbReference>
<dbReference type="AlphaFoldDB" id="A0A9Q4ML42"/>
<dbReference type="SUPFAM" id="SSF53335">
    <property type="entry name" value="S-adenosyl-L-methionine-dependent methyltransferases"/>
    <property type="match status" value="1"/>
</dbReference>
<reference evidence="6" key="1">
    <citation type="submission" date="2019-05" db="EMBL/GenBank/DDBJ databases">
        <authorList>
            <person name="Castillo A."/>
            <person name="Giampetruzzi A."/>
            <person name="Landa B."/>
            <person name="Saponari M."/>
            <person name="Almeida R.P.P."/>
            <person name="Moralejo E."/>
            <person name="Marco-Noales E."/>
            <person name="Velasco-Amo M.P."/>
            <person name="Roman-Ecija M."/>
            <person name="Navarro I."/>
            <person name="Monterde A."/>
            <person name="Barbe S."/>
        </authorList>
    </citation>
    <scope>NUCLEOTIDE SEQUENCE</scope>
    <source>
        <strain evidence="6">XYL1981</strain>
    </source>
</reference>
<name>A0A9Q4ML42_XYLFS</name>
<evidence type="ECO:0000313" key="7">
    <source>
        <dbReference type="Proteomes" id="UP000474061"/>
    </source>
</evidence>
<sequence>MGGVSTLLSVRVEFQHGDWRVTTLDATSADFVYMDPPYLGTTVGRDKRYHEQLASDTLVEGLEELLRRRIKFALSYDGMTGDKKYGPRLPAHLGLTRLLLNAGRSSQATLAGRAETTLESLYLSPCIAAATGETERVVERPRQVALSL</sequence>
<gene>
    <name evidence="6" type="ORF">FG476_11505</name>
</gene>
<protein>
    <recommendedName>
        <fullName evidence="1">site-specific DNA-methyltransferase (adenine-specific)</fullName>
        <ecNumber evidence="1">2.1.1.72</ecNumber>
    </recommendedName>
</protein>
<dbReference type="EC" id="2.1.1.72" evidence="1"/>
<dbReference type="Proteomes" id="UP000474061">
    <property type="component" value="Unassembled WGS sequence"/>
</dbReference>
<keyword evidence="4" id="KW-0949">S-adenosyl-L-methionine</keyword>
<dbReference type="InterPro" id="IPR002052">
    <property type="entry name" value="DNA_methylase_N6_adenine_CS"/>
</dbReference>
<dbReference type="PROSITE" id="PS00092">
    <property type="entry name" value="N6_MTASE"/>
    <property type="match status" value="1"/>
</dbReference>
<comment type="catalytic activity">
    <reaction evidence="5">
        <text>a 2'-deoxyadenosine in DNA + S-adenosyl-L-methionine = an N(6)-methyl-2'-deoxyadenosine in DNA + S-adenosyl-L-homocysteine + H(+)</text>
        <dbReference type="Rhea" id="RHEA:15197"/>
        <dbReference type="Rhea" id="RHEA-COMP:12418"/>
        <dbReference type="Rhea" id="RHEA-COMP:12419"/>
        <dbReference type="ChEBI" id="CHEBI:15378"/>
        <dbReference type="ChEBI" id="CHEBI:57856"/>
        <dbReference type="ChEBI" id="CHEBI:59789"/>
        <dbReference type="ChEBI" id="CHEBI:90615"/>
        <dbReference type="ChEBI" id="CHEBI:90616"/>
        <dbReference type="EC" id="2.1.1.72"/>
    </reaction>
</comment>
<dbReference type="InterPro" id="IPR012327">
    <property type="entry name" value="MeTrfase_D12"/>
</dbReference>
<accession>A0A9Q4ML42</accession>
<dbReference type="GO" id="GO:0032259">
    <property type="term" value="P:methylation"/>
    <property type="evidence" value="ECO:0007669"/>
    <property type="project" value="UniProtKB-KW"/>
</dbReference>
<evidence type="ECO:0000256" key="4">
    <source>
        <dbReference type="ARBA" id="ARBA00022691"/>
    </source>
</evidence>
<dbReference type="GO" id="GO:0003676">
    <property type="term" value="F:nucleic acid binding"/>
    <property type="evidence" value="ECO:0007669"/>
    <property type="project" value="InterPro"/>
</dbReference>
<keyword evidence="2 6" id="KW-0489">Methyltransferase</keyword>
<evidence type="ECO:0000256" key="3">
    <source>
        <dbReference type="ARBA" id="ARBA00022679"/>
    </source>
</evidence>